<feature type="compositionally biased region" description="Polar residues" evidence="1">
    <location>
        <begin position="13"/>
        <end position="29"/>
    </location>
</feature>
<protein>
    <submittedName>
        <fullName evidence="2">Uncharacterized protein</fullName>
    </submittedName>
</protein>
<feature type="compositionally biased region" description="Low complexity" evidence="1">
    <location>
        <begin position="165"/>
        <end position="175"/>
    </location>
</feature>
<organism evidence="2 3">
    <name type="scientific">Kwoniella dendrophila CBS 6074</name>
    <dbReference type="NCBI Taxonomy" id="1295534"/>
    <lineage>
        <taxon>Eukaryota</taxon>
        <taxon>Fungi</taxon>
        <taxon>Dikarya</taxon>
        <taxon>Basidiomycota</taxon>
        <taxon>Agaricomycotina</taxon>
        <taxon>Tremellomycetes</taxon>
        <taxon>Tremellales</taxon>
        <taxon>Cryptococcaceae</taxon>
        <taxon>Kwoniella</taxon>
    </lineage>
</organism>
<dbReference type="RefSeq" id="XP_066077406.1">
    <property type="nucleotide sequence ID" value="XM_066221309.1"/>
</dbReference>
<dbReference type="EMBL" id="CP144104">
    <property type="protein sequence ID" value="WWC90643.1"/>
    <property type="molecule type" value="Genomic_DNA"/>
</dbReference>
<evidence type="ECO:0000313" key="2">
    <source>
        <dbReference type="EMBL" id="WWC90643.1"/>
    </source>
</evidence>
<keyword evidence="3" id="KW-1185">Reference proteome</keyword>
<feature type="region of interest" description="Disordered" evidence="1">
    <location>
        <begin position="43"/>
        <end position="181"/>
    </location>
</feature>
<evidence type="ECO:0000313" key="3">
    <source>
        <dbReference type="Proteomes" id="UP001355207"/>
    </source>
</evidence>
<reference evidence="2 3" key="1">
    <citation type="submission" date="2024-01" db="EMBL/GenBank/DDBJ databases">
        <title>Comparative genomics of Cryptococcus and Kwoniella reveals pathogenesis evolution and contrasting modes of karyotype evolution via chromosome fusion or intercentromeric recombination.</title>
        <authorList>
            <person name="Coelho M.A."/>
            <person name="David-Palma M."/>
            <person name="Shea T."/>
            <person name="Bowers K."/>
            <person name="McGinley-Smith S."/>
            <person name="Mohammad A.W."/>
            <person name="Gnirke A."/>
            <person name="Yurkov A.M."/>
            <person name="Nowrousian M."/>
            <person name="Sun S."/>
            <person name="Cuomo C.A."/>
            <person name="Heitman J."/>
        </authorList>
    </citation>
    <scope>NUCLEOTIDE SEQUENCE [LARGE SCALE GENOMIC DNA]</scope>
    <source>
        <strain evidence="2 3">CBS 6074</strain>
    </source>
</reference>
<sequence length="366" mass="40634">MAPPPRPPRRVSQDPTSPNHAPSHSLSSLAMFNRVSLPIQPVEEQATVSRTQSLRAQAKHPENGGLGRSSSLKNSNRPTMQPLSTSTTQSPPTPPPVSSTAAFPPFQLFPVDNTPGADLKRHQSLTQGYGSSTRVRDRLEKSPAVLTLEQREKRKEPDHPPISPIVPSVWSPGIPTQDDGWNRAASQQLQNAFDAMNLGRRMMNPLETDILRHPQSAHPADEPSWVTSLVGADPAPRNFDTYRHPTPRGFDQFVPPYLQQPMQPFHLGAPFNPAYPSPPNTAMQHQDRDVIELARQKGLNPATYNCRPQAARFFVIKSYTRLSANRNVPQPMASQPMPPMPPMQMQMPMQMPHSVPPVPPIPARFR</sequence>
<feature type="region of interest" description="Disordered" evidence="1">
    <location>
        <begin position="1"/>
        <end position="29"/>
    </location>
</feature>
<feature type="compositionally biased region" description="Low complexity" evidence="1">
    <location>
        <begin position="78"/>
        <end position="90"/>
    </location>
</feature>
<accession>A0AAX4K1M4</accession>
<gene>
    <name evidence="2" type="ORF">L201_005579</name>
</gene>
<name>A0AAX4K1M4_9TREE</name>
<dbReference type="Proteomes" id="UP001355207">
    <property type="component" value="Chromosome 7"/>
</dbReference>
<proteinExistence type="predicted"/>
<feature type="compositionally biased region" description="Polar residues" evidence="1">
    <location>
        <begin position="124"/>
        <end position="133"/>
    </location>
</feature>
<dbReference type="AlphaFoldDB" id="A0AAX4K1M4"/>
<feature type="compositionally biased region" description="Basic and acidic residues" evidence="1">
    <location>
        <begin position="149"/>
        <end position="159"/>
    </location>
</feature>
<dbReference type="GeneID" id="91096249"/>
<feature type="compositionally biased region" description="Polar residues" evidence="1">
    <location>
        <begin position="68"/>
        <end position="77"/>
    </location>
</feature>
<feature type="compositionally biased region" description="Polar residues" evidence="1">
    <location>
        <begin position="46"/>
        <end position="55"/>
    </location>
</feature>
<evidence type="ECO:0000256" key="1">
    <source>
        <dbReference type="SAM" id="MobiDB-lite"/>
    </source>
</evidence>